<evidence type="ECO:0000313" key="3">
    <source>
        <dbReference type="Proteomes" id="UP000657918"/>
    </source>
</evidence>
<sequence length="95" mass="10394">MGVWMLISNSKVAPQTTNHATNIAVDVGVSSSTLVENTKSCNKKDMPIYEDNLGDLPVDAIKSNEPKTNNDNKEESKDEKQIDDVDSKVDQESSP</sequence>
<feature type="compositionally biased region" description="Basic and acidic residues" evidence="1">
    <location>
        <begin position="62"/>
        <end position="95"/>
    </location>
</feature>
<reference evidence="2 3" key="1">
    <citation type="submission" date="2020-10" db="EMBL/GenBank/DDBJ databases">
        <title>Plant Genome Project.</title>
        <authorList>
            <person name="Zhang R.-G."/>
        </authorList>
    </citation>
    <scope>NUCLEOTIDE SEQUENCE [LARGE SCALE GENOMIC DNA]</scope>
    <source>
        <strain evidence="2">FAFU-HL-1</strain>
        <tissue evidence="2">Leaf</tissue>
    </source>
</reference>
<dbReference type="Proteomes" id="UP000657918">
    <property type="component" value="Unassembled WGS sequence"/>
</dbReference>
<organism evidence="2 3">
    <name type="scientific">Salix dunnii</name>
    <dbReference type="NCBI Taxonomy" id="1413687"/>
    <lineage>
        <taxon>Eukaryota</taxon>
        <taxon>Viridiplantae</taxon>
        <taxon>Streptophyta</taxon>
        <taxon>Embryophyta</taxon>
        <taxon>Tracheophyta</taxon>
        <taxon>Spermatophyta</taxon>
        <taxon>Magnoliopsida</taxon>
        <taxon>eudicotyledons</taxon>
        <taxon>Gunneridae</taxon>
        <taxon>Pentapetalae</taxon>
        <taxon>rosids</taxon>
        <taxon>fabids</taxon>
        <taxon>Malpighiales</taxon>
        <taxon>Salicaceae</taxon>
        <taxon>Saliceae</taxon>
        <taxon>Salix</taxon>
    </lineage>
</organism>
<gene>
    <name evidence="2" type="ORF">SADUNF_Sadunf05G0088100</name>
</gene>
<proteinExistence type="predicted"/>
<dbReference type="AlphaFoldDB" id="A0A835N3L2"/>
<comment type="caution">
    <text evidence="2">The sequence shown here is derived from an EMBL/GenBank/DDBJ whole genome shotgun (WGS) entry which is preliminary data.</text>
</comment>
<evidence type="ECO:0000256" key="1">
    <source>
        <dbReference type="SAM" id="MobiDB-lite"/>
    </source>
</evidence>
<accession>A0A835N3L2</accession>
<dbReference type="EMBL" id="JADGMS010000005">
    <property type="protein sequence ID" value="KAF9682238.1"/>
    <property type="molecule type" value="Genomic_DNA"/>
</dbReference>
<evidence type="ECO:0000313" key="2">
    <source>
        <dbReference type="EMBL" id="KAF9682238.1"/>
    </source>
</evidence>
<name>A0A835N3L2_9ROSI</name>
<protein>
    <submittedName>
        <fullName evidence="2">Uncharacterized protein</fullName>
    </submittedName>
</protein>
<feature type="region of interest" description="Disordered" evidence="1">
    <location>
        <begin position="46"/>
        <end position="95"/>
    </location>
</feature>
<keyword evidence="3" id="KW-1185">Reference proteome</keyword>